<keyword evidence="2" id="KW-1185">Reference proteome</keyword>
<sequence>MWKTIVSLALACVIGAGVDRALVSFGTVHAAEAAAGLQAFQVAPIGRDSAITVYDSNSRTYYVYPAINQGSSQINCEFMFRLSRAGGPMERRNCSPAGW</sequence>
<proteinExistence type="predicted"/>
<gene>
    <name evidence="1" type="ORF">ACK2TP_06320</name>
</gene>
<name>A0ABW9KHV1_9BACT</name>
<evidence type="ECO:0000313" key="1">
    <source>
        <dbReference type="EMBL" id="MFN2975372.1"/>
    </source>
</evidence>
<reference evidence="1 2" key="1">
    <citation type="submission" date="2024-12" db="EMBL/GenBank/DDBJ databases">
        <authorList>
            <person name="Lee Y."/>
        </authorList>
    </citation>
    <scope>NUCLEOTIDE SEQUENCE [LARGE SCALE GENOMIC DNA]</scope>
    <source>
        <strain evidence="1 2">03SUJ4</strain>
    </source>
</reference>
<dbReference type="EMBL" id="JBJYXY010000001">
    <property type="protein sequence ID" value="MFN2975372.1"/>
    <property type="molecule type" value="Genomic_DNA"/>
</dbReference>
<organism evidence="1 2">
    <name type="scientific">Terriglobus aquaticus</name>
    <dbReference type="NCBI Taxonomy" id="940139"/>
    <lineage>
        <taxon>Bacteria</taxon>
        <taxon>Pseudomonadati</taxon>
        <taxon>Acidobacteriota</taxon>
        <taxon>Terriglobia</taxon>
        <taxon>Terriglobales</taxon>
        <taxon>Acidobacteriaceae</taxon>
        <taxon>Terriglobus</taxon>
    </lineage>
</organism>
<dbReference type="RefSeq" id="WP_263413100.1">
    <property type="nucleotide sequence ID" value="NZ_BAABBH010000001.1"/>
</dbReference>
<evidence type="ECO:0000313" key="2">
    <source>
        <dbReference type="Proteomes" id="UP001634747"/>
    </source>
</evidence>
<comment type="caution">
    <text evidence="1">The sequence shown here is derived from an EMBL/GenBank/DDBJ whole genome shotgun (WGS) entry which is preliminary data.</text>
</comment>
<dbReference type="Proteomes" id="UP001634747">
    <property type="component" value="Unassembled WGS sequence"/>
</dbReference>
<protein>
    <submittedName>
        <fullName evidence="1">Uncharacterized protein</fullName>
    </submittedName>
</protein>
<accession>A0ABW9KHV1</accession>